<feature type="domain" description="FAD-binding FR-type" evidence="11">
    <location>
        <begin position="1"/>
        <end position="100"/>
    </location>
</feature>
<dbReference type="PROSITE" id="PS51384">
    <property type="entry name" value="FAD_FR"/>
    <property type="match status" value="1"/>
</dbReference>
<evidence type="ECO:0000256" key="4">
    <source>
        <dbReference type="ARBA" id="ARBA00022723"/>
    </source>
</evidence>
<dbReference type="InterPro" id="IPR017938">
    <property type="entry name" value="Riboflavin_synthase-like_b-brl"/>
</dbReference>
<evidence type="ECO:0000256" key="7">
    <source>
        <dbReference type="ARBA" id="ARBA00023004"/>
    </source>
</evidence>
<evidence type="ECO:0000256" key="2">
    <source>
        <dbReference type="ARBA" id="ARBA00022630"/>
    </source>
</evidence>
<sequence>MGELRLVCKGRHNETADVITFQFDVEEGVLGAHRPGQAFTLQLPCPGGPEYRTFTIASDPGSEIEITVKNQGGATRWMHEFLHPGTSVRALGPVGNFSIAHHFAPKYALISGGSGATPMMSMLRWLAKRGETVDVVYIHASRTPADILFELELKKLDCEMSNLRLAYIPTTVPLGQSWTGYSGHIDRKLMSLIVPDLASRETFCCGPAGFMDAVEKIFVAEGGNPNSFHTEDFGPPRTAQAEVVPTEALNIIASSDAIQLTFENKEIIAKRGDLLLDAVKKAGMIIPTGCTQGVCGTCRVKVTAGDVKMNAQGGISAKEEREGYRLACCSRLIEDVVVKKATFL</sequence>
<dbReference type="CDD" id="cd06215">
    <property type="entry name" value="FNR_iron_sulfur_binding_1"/>
    <property type="match status" value="1"/>
</dbReference>
<dbReference type="RefSeq" id="WP_186603640.1">
    <property type="nucleotide sequence ID" value="NZ_JABWRP020000013.1"/>
</dbReference>
<dbReference type="Pfam" id="PF00970">
    <property type="entry name" value="FAD_binding_6"/>
    <property type="match status" value="1"/>
</dbReference>
<dbReference type="Pfam" id="PF00111">
    <property type="entry name" value="Fer2"/>
    <property type="match status" value="1"/>
</dbReference>
<keyword evidence="5" id="KW-0274">FAD</keyword>
<comment type="cofactor">
    <cofactor evidence="1">
        <name>FAD</name>
        <dbReference type="ChEBI" id="CHEBI:57692"/>
    </cofactor>
</comment>
<evidence type="ECO:0000313" key="14">
    <source>
        <dbReference type="Proteomes" id="UP000628137"/>
    </source>
</evidence>
<proteinExistence type="inferred from homology"/>
<dbReference type="InterPro" id="IPR001041">
    <property type="entry name" value="2Fe-2S_ferredoxin-type"/>
</dbReference>
<dbReference type="Proteomes" id="UP000628137">
    <property type="component" value="Unassembled WGS sequence"/>
</dbReference>
<comment type="caution">
    <text evidence="12">The sequence shown here is derived from an EMBL/GenBank/DDBJ whole genome shotgun (WGS) entry which is preliminary data.</text>
</comment>
<evidence type="ECO:0000256" key="9">
    <source>
        <dbReference type="ARBA" id="ARBA00061434"/>
    </source>
</evidence>
<dbReference type="InterPro" id="IPR012675">
    <property type="entry name" value="Beta-grasp_dom_sf"/>
</dbReference>
<gene>
    <name evidence="13" type="ORF">HU738_017320</name>
    <name evidence="12" type="ORF">HU738_18910</name>
</gene>
<dbReference type="InterPro" id="IPR017927">
    <property type="entry name" value="FAD-bd_FR_type"/>
</dbReference>
<accession>A0A923GKQ9</accession>
<evidence type="ECO:0000256" key="3">
    <source>
        <dbReference type="ARBA" id="ARBA00022714"/>
    </source>
</evidence>
<evidence type="ECO:0000256" key="5">
    <source>
        <dbReference type="ARBA" id="ARBA00022827"/>
    </source>
</evidence>
<comment type="similarity">
    <text evidence="9">In the N-terminal section; belongs to the FAD-binding oxidoreductase type 6 family.</text>
</comment>
<name>A0A923GKQ9_9PSED</name>
<evidence type="ECO:0000256" key="1">
    <source>
        <dbReference type="ARBA" id="ARBA00001974"/>
    </source>
</evidence>
<evidence type="ECO:0000259" key="11">
    <source>
        <dbReference type="PROSITE" id="PS51384"/>
    </source>
</evidence>
<dbReference type="GO" id="GO:0046872">
    <property type="term" value="F:metal ion binding"/>
    <property type="evidence" value="ECO:0007669"/>
    <property type="project" value="UniProtKB-KW"/>
</dbReference>
<dbReference type="InterPro" id="IPR006058">
    <property type="entry name" value="2Fe2S_fd_BS"/>
</dbReference>
<organism evidence="12">
    <name type="scientific">Pseudomonas vlassakiae</name>
    <dbReference type="NCBI Taxonomy" id="485888"/>
    <lineage>
        <taxon>Bacteria</taxon>
        <taxon>Pseudomonadati</taxon>
        <taxon>Pseudomonadota</taxon>
        <taxon>Gammaproteobacteria</taxon>
        <taxon>Pseudomonadales</taxon>
        <taxon>Pseudomonadaceae</taxon>
        <taxon>Pseudomonas</taxon>
    </lineage>
</organism>
<dbReference type="AlphaFoldDB" id="A0A923GKQ9"/>
<keyword evidence="6" id="KW-0560">Oxidoreductase</keyword>
<protein>
    <submittedName>
        <fullName evidence="12">Hybrid-cluster NAD(P)-dependent oxidoreductase</fullName>
    </submittedName>
</protein>
<feature type="domain" description="2Fe-2S ferredoxin-type" evidence="10">
    <location>
        <begin position="256"/>
        <end position="344"/>
    </location>
</feature>
<dbReference type="InterPro" id="IPR050415">
    <property type="entry name" value="MRET"/>
</dbReference>
<dbReference type="InterPro" id="IPR001433">
    <property type="entry name" value="OxRdtase_FAD/NAD-bd"/>
</dbReference>
<dbReference type="InterPro" id="IPR039261">
    <property type="entry name" value="FNR_nucleotide-bd"/>
</dbReference>
<keyword evidence="3" id="KW-0001">2Fe-2S</keyword>
<dbReference type="PROSITE" id="PS51085">
    <property type="entry name" value="2FE2S_FER_2"/>
    <property type="match status" value="1"/>
</dbReference>
<dbReference type="EMBL" id="JABWRP020000013">
    <property type="protein sequence ID" value="MBV4542810.1"/>
    <property type="molecule type" value="Genomic_DNA"/>
</dbReference>
<dbReference type="EMBL" id="JABWRP010000017">
    <property type="protein sequence ID" value="MBC3472631.1"/>
    <property type="molecule type" value="Genomic_DNA"/>
</dbReference>
<reference evidence="12" key="2">
    <citation type="submission" date="2020-07" db="EMBL/GenBank/DDBJ databases">
        <authorList>
            <person name="Lood C."/>
            <person name="Girard L."/>
        </authorList>
    </citation>
    <scope>NUCLEOTIDE SEQUENCE</scope>
    <source>
        <strain evidence="12">RW4S2</strain>
    </source>
</reference>
<dbReference type="PANTHER" id="PTHR47354">
    <property type="entry name" value="NADH OXIDOREDUCTASE HCR"/>
    <property type="match status" value="1"/>
</dbReference>
<evidence type="ECO:0000259" key="10">
    <source>
        <dbReference type="PROSITE" id="PS51085"/>
    </source>
</evidence>
<dbReference type="InterPro" id="IPR036010">
    <property type="entry name" value="2Fe-2S_ferredoxin-like_sf"/>
</dbReference>
<dbReference type="GO" id="GO:0016491">
    <property type="term" value="F:oxidoreductase activity"/>
    <property type="evidence" value="ECO:0007669"/>
    <property type="project" value="UniProtKB-KW"/>
</dbReference>
<dbReference type="SUPFAM" id="SSF54292">
    <property type="entry name" value="2Fe-2S ferredoxin-like"/>
    <property type="match status" value="1"/>
</dbReference>
<evidence type="ECO:0000313" key="13">
    <source>
        <dbReference type="EMBL" id="MBV4542810.1"/>
    </source>
</evidence>
<keyword evidence="7" id="KW-0408">Iron</keyword>
<dbReference type="Pfam" id="PF00175">
    <property type="entry name" value="NAD_binding_1"/>
    <property type="match status" value="1"/>
</dbReference>
<dbReference type="PANTHER" id="PTHR47354:SF6">
    <property type="entry name" value="NADH OXIDOREDUCTASE HCR"/>
    <property type="match status" value="1"/>
</dbReference>
<keyword evidence="8" id="KW-0411">Iron-sulfur</keyword>
<dbReference type="SUPFAM" id="SSF52343">
    <property type="entry name" value="Ferredoxin reductase-like, C-terminal NADP-linked domain"/>
    <property type="match status" value="1"/>
</dbReference>
<dbReference type="PROSITE" id="PS00197">
    <property type="entry name" value="2FE2S_FER_1"/>
    <property type="match status" value="1"/>
</dbReference>
<dbReference type="CDD" id="cd00207">
    <property type="entry name" value="fer2"/>
    <property type="match status" value="1"/>
</dbReference>
<dbReference type="Gene3D" id="2.40.30.10">
    <property type="entry name" value="Translation factors"/>
    <property type="match status" value="1"/>
</dbReference>
<keyword evidence="14" id="KW-1185">Reference proteome</keyword>
<dbReference type="Gene3D" id="3.10.20.30">
    <property type="match status" value="1"/>
</dbReference>
<evidence type="ECO:0000313" key="12">
    <source>
        <dbReference type="EMBL" id="MBC3472631.1"/>
    </source>
</evidence>
<evidence type="ECO:0000256" key="6">
    <source>
        <dbReference type="ARBA" id="ARBA00023002"/>
    </source>
</evidence>
<dbReference type="PRINTS" id="PR00410">
    <property type="entry name" value="PHEHYDRXLASE"/>
</dbReference>
<dbReference type="SUPFAM" id="SSF63380">
    <property type="entry name" value="Riboflavin synthase domain-like"/>
    <property type="match status" value="1"/>
</dbReference>
<dbReference type="GO" id="GO:0051537">
    <property type="term" value="F:2 iron, 2 sulfur cluster binding"/>
    <property type="evidence" value="ECO:0007669"/>
    <property type="project" value="UniProtKB-KW"/>
</dbReference>
<reference evidence="13" key="3">
    <citation type="submission" date="2021-06" db="EMBL/GenBank/DDBJ databases">
        <title>Updating the genus Pseudomonas: Description of 43 new species and partition of the Pseudomonas putida group.</title>
        <authorList>
            <person name="Girard L."/>
            <person name="Lood C."/>
            <person name="Vandamme P."/>
            <person name="Rokni-Zadeh H."/>
            <person name="Van Noort V."/>
            <person name="Hofte M."/>
            <person name="Lavigne R."/>
            <person name="De Mot R."/>
        </authorList>
    </citation>
    <scope>NUCLEOTIDE SEQUENCE</scope>
    <source>
        <strain evidence="13">RW4S2</strain>
    </source>
</reference>
<keyword evidence="2" id="KW-0285">Flavoprotein</keyword>
<evidence type="ECO:0000256" key="8">
    <source>
        <dbReference type="ARBA" id="ARBA00023014"/>
    </source>
</evidence>
<reference evidence="12 14" key="1">
    <citation type="journal article" date="2020" name="Microorganisms">
        <title>Reliable Identification of Environmental Pseudomonas Isolates Using the rpoD Gene.</title>
        <authorList>
            <consortium name="The Broad Institute Genome Sequencing Platform"/>
            <person name="Girard L."/>
            <person name="Lood C."/>
            <person name="Rokni-Zadeh H."/>
            <person name="van Noort V."/>
            <person name="Lavigne R."/>
            <person name="De Mot R."/>
        </authorList>
    </citation>
    <scope>NUCLEOTIDE SEQUENCE</scope>
    <source>
        <strain evidence="12 14">RW4S2</strain>
    </source>
</reference>
<dbReference type="InterPro" id="IPR008333">
    <property type="entry name" value="Cbr1-like_FAD-bd_dom"/>
</dbReference>
<dbReference type="Gene3D" id="3.40.50.80">
    <property type="entry name" value="Nucleotide-binding domain of ferredoxin-NADP reductase (FNR) module"/>
    <property type="match status" value="1"/>
</dbReference>
<keyword evidence="4" id="KW-0479">Metal-binding</keyword>